<organism evidence="1 2">
    <name type="scientific">Pseudorhodoplanes sinuspersici</name>
    <dbReference type="NCBI Taxonomy" id="1235591"/>
    <lineage>
        <taxon>Bacteria</taxon>
        <taxon>Pseudomonadati</taxon>
        <taxon>Pseudomonadota</taxon>
        <taxon>Alphaproteobacteria</taxon>
        <taxon>Hyphomicrobiales</taxon>
        <taxon>Pseudorhodoplanes</taxon>
    </lineage>
</organism>
<name>A0A1W6ZVZ8_9HYPH</name>
<gene>
    <name evidence="1" type="ORF">CAK95_18955</name>
</gene>
<dbReference type="Proteomes" id="UP000194137">
    <property type="component" value="Chromosome"/>
</dbReference>
<dbReference type="KEGG" id="psin:CAK95_18955"/>
<dbReference type="STRING" id="1235591.CAK95_18955"/>
<keyword evidence="2" id="KW-1185">Reference proteome</keyword>
<dbReference type="OrthoDB" id="8265283at2"/>
<sequence length="149" mass="17309">MNRKSIPAPANDNEDDDDGYVLDEQEATWGVFFRKLHELLGQFGTHDWRGRADFLIVDDNYGYWRSHVEVHQLRMLQPHIVAEVQKLVVGHPEWTIVMAVSVPGTEGRWPPMGLTIRAHETIDGLKRDYLPEPYRSYRYENSRPGTGYD</sequence>
<reference evidence="1 2" key="1">
    <citation type="submission" date="2017-05" db="EMBL/GenBank/DDBJ databases">
        <title>Full genome sequence of Pseudorhodoplanes sinuspersici.</title>
        <authorList>
            <person name="Dastgheib S.M.M."/>
            <person name="Shavandi M."/>
            <person name="Tirandaz H."/>
        </authorList>
    </citation>
    <scope>NUCLEOTIDE SEQUENCE [LARGE SCALE GENOMIC DNA]</scope>
    <source>
        <strain evidence="1 2">RIPI110</strain>
    </source>
</reference>
<dbReference type="RefSeq" id="WP_086089330.1">
    <property type="nucleotide sequence ID" value="NZ_CP021112.1"/>
</dbReference>
<protein>
    <submittedName>
        <fullName evidence="1">Uncharacterized protein</fullName>
    </submittedName>
</protein>
<evidence type="ECO:0000313" key="1">
    <source>
        <dbReference type="EMBL" id="ARQ00935.1"/>
    </source>
</evidence>
<evidence type="ECO:0000313" key="2">
    <source>
        <dbReference type="Proteomes" id="UP000194137"/>
    </source>
</evidence>
<proteinExistence type="predicted"/>
<accession>A0A1W6ZVZ8</accession>
<dbReference type="AlphaFoldDB" id="A0A1W6ZVZ8"/>
<dbReference type="EMBL" id="CP021112">
    <property type="protein sequence ID" value="ARQ00935.1"/>
    <property type="molecule type" value="Genomic_DNA"/>
</dbReference>